<dbReference type="CDD" id="cd00519">
    <property type="entry name" value="Lipase_3"/>
    <property type="match status" value="1"/>
</dbReference>
<evidence type="ECO:0000259" key="1">
    <source>
        <dbReference type="Pfam" id="PF01764"/>
    </source>
</evidence>
<evidence type="ECO:0000313" key="3">
    <source>
        <dbReference type="Proteomes" id="UP001597362"/>
    </source>
</evidence>
<name>A0ABW4YGV1_9BACL</name>
<dbReference type="InterPro" id="IPR002921">
    <property type="entry name" value="Fungal_lipase-type"/>
</dbReference>
<gene>
    <name evidence="2" type="ORF">ACFSJH_03735</name>
</gene>
<feature type="domain" description="Fungal lipase-type" evidence="1">
    <location>
        <begin position="78"/>
        <end position="208"/>
    </location>
</feature>
<dbReference type="PANTHER" id="PTHR45856">
    <property type="entry name" value="ALPHA/BETA-HYDROLASES SUPERFAMILY PROTEIN"/>
    <property type="match status" value="1"/>
</dbReference>
<comment type="caution">
    <text evidence="2">The sequence shown here is derived from an EMBL/GenBank/DDBJ whole genome shotgun (WGS) entry which is preliminary data.</text>
</comment>
<dbReference type="Pfam" id="PF01764">
    <property type="entry name" value="Lipase_3"/>
    <property type="match status" value="1"/>
</dbReference>
<reference evidence="3" key="1">
    <citation type="journal article" date="2019" name="Int. J. Syst. Evol. Microbiol.">
        <title>The Global Catalogue of Microorganisms (GCM) 10K type strain sequencing project: providing services to taxonomists for standard genome sequencing and annotation.</title>
        <authorList>
            <consortium name="The Broad Institute Genomics Platform"/>
            <consortium name="The Broad Institute Genome Sequencing Center for Infectious Disease"/>
            <person name="Wu L."/>
            <person name="Ma J."/>
        </authorList>
    </citation>
    <scope>NUCLEOTIDE SEQUENCE [LARGE SCALE GENOMIC DNA]</scope>
    <source>
        <strain evidence="3">GH52</strain>
    </source>
</reference>
<dbReference type="InterPro" id="IPR029058">
    <property type="entry name" value="AB_hydrolase_fold"/>
</dbReference>
<organism evidence="2 3">
    <name type="scientific">Paenibacillus yanchengensis</name>
    <dbReference type="NCBI Taxonomy" id="2035833"/>
    <lineage>
        <taxon>Bacteria</taxon>
        <taxon>Bacillati</taxon>
        <taxon>Bacillota</taxon>
        <taxon>Bacilli</taxon>
        <taxon>Bacillales</taxon>
        <taxon>Paenibacillaceae</taxon>
        <taxon>Paenibacillus</taxon>
    </lineage>
</organism>
<dbReference type="Gene3D" id="3.40.50.1820">
    <property type="entry name" value="alpha/beta hydrolase"/>
    <property type="match status" value="1"/>
</dbReference>
<dbReference type="SUPFAM" id="SSF53474">
    <property type="entry name" value="alpha/beta-Hydrolases"/>
    <property type="match status" value="1"/>
</dbReference>
<dbReference type="PANTHER" id="PTHR45856:SF24">
    <property type="entry name" value="FUNGAL LIPASE-LIKE DOMAIN-CONTAINING PROTEIN"/>
    <property type="match status" value="1"/>
</dbReference>
<dbReference type="Proteomes" id="UP001597362">
    <property type="component" value="Unassembled WGS sequence"/>
</dbReference>
<keyword evidence="3" id="KW-1185">Reference proteome</keyword>
<sequence length="280" mass="31474">MKPVIFPEQLALTATPDLQTAIFLAAVCGQTYLQYTNKSDGLFLVPKTYELIGTLKARALDHKLEPFGFIMSSPQATIVAFRGTSSAVDWISDFIAQQTTFSPVKQAGQTHKGFTDIYLSMREQLLDILLQTPLDRPLFITGHSLGGALATLAALDLSHNSQYQQPIVYTFGAPRVGDPTFARYYNKYIATHWRYQNEFDIVPHLPPLVYQSPNTKKTYLYIHVKEEVARSFRYGTVSGNHILESYFNDLAKENPDDARSICSQPPGWCPVFTEDDDSSF</sequence>
<proteinExistence type="predicted"/>
<evidence type="ECO:0000313" key="2">
    <source>
        <dbReference type="EMBL" id="MFD2114851.1"/>
    </source>
</evidence>
<protein>
    <submittedName>
        <fullName evidence="2">Mbeg1-like protein</fullName>
    </submittedName>
</protein>
<dbReference type="InterPro" id="IPR051218">
    <property type="entry name" value="Sec_MonoDiacylglyc_Lipase"/>
</dbReference>
<accession>A0ABW4YGV1</accession>
<dbReference type="EMBL" id="JBHUHO010000010">
    <property type="protein sequence ID" value="MFD2114851.1"/>
    <property type="molecule type" value="Genomic_DNA"/>
</dbReference>
<dbReference type="RefSeq" id="WP_377769876.1">
    <property type="nucleotide sequence ID" value="NZ_JBHUHO010000010.1"/>
</dbReference>